<sequence length="155" mass="18032">MKTILLFLSLAFIVSCKNNSETNMDKNDMNTPTKELTIKGAWKQISFYNYADNMVTDTIIASEANKQIKMYSDTKVMWSRFRDSDTLDWFGYGDYTIGDSTLTEIIDYGSKAMNEAIKKERKFTFKLILDEDKFSQIQVDEEGNLIYAENYVRIE</sequence>
<dbReference type="RefSeq" id="WP_395439140.1">
    <property type="nucleotide sequence ID" value="NZ_JBAWKC010000005.1"/>
</dbReference>
<keyword evidence="3" id="KW-1185">Reference proteome</keyword>
<feature type="signal peptide" evidence="1">
    <location>
        <begin position="1"/>
        <end position="20"/>
    </location>
</feature>
<reference evidence="2 3" key="1">
    <citation type="submission" date="2024-02" db="EMBL/GenBank/DDBJ databases">
        <title>A Gaetbulibacter species isolated from tidal flats and genomic insights of their niches.</title>
        <authorList>
            <person name="Ye Y."/>
        </authorList>
    </citation>
    <scope>NUCLEOTIDE SEQUENCE [LARGE SCALE GENOMIC DNA]</scope>
    <source>
        <strain evidence="2 3">KEM-8</strain>
    </source>
</reference>
<dbReference type="EMBL" id="JBAWKC010000005">
    <property type="protein sequence ID" value="MFH6769918.1"/>
    <property type="molecule type" value="Genomic_DNA"/>
</dbReference>
<keyword evidence="1" id="KW-0732">Signal</keyword>
<comment type="caution">
    <text evidence="2">The sequence shown here is derived from an EMBL/GenBank/DDBJ whole genome shotgun (WGS) entry which is preliminary data.</text>
</comment>
<evidence type="ECO:0000256" key="1">
    <source>
        <dbReference type="SAM" id="SignalP"/>
    </source>
</evidence>
<evidence type="ECO:0008006" key="4">
    <source>
        <dbReference type="Google" id="ProtNLM"/>
    </source>
</evidence>
<feature type="chain" id="PRO_5047070851" description="Lipocalin-like domain-containing protein" evidence="1">
    <location>
        <begin position="21"/>
        <end position="155"/>
    </location>
</feature>
<evidence type="ECO:0000313" key="2">
    <source>
        <dbReference type="EMBL" id="MFH6769918.1"/>
    </source>
</evidence>
<protein>
    <recommendedName>
        <fullName evidence="4">Lipocalin-like domain-containing protein</fullName>
    </recommendedName>
</protein>
<name>A0ABW7MVV2_9FLAO</name>
<gene>
    <name evidence="2" type="ORF">V8G56_14290</name>
</gene>
<proteinExistence type="predicted"/>
<accession>A0ABW7MVV2</accession>
<dbReference type="PROSITE" id="PS51257">
    <property type="entry name" value="PROKAR_LIPOPROTEIN"/>
    <property type="match status" value="1"/>
</dbReference>
<organism evidence="2 3">
    <name type="scientific">Gaetbulibacter aquiaggeris</name>
    <dbReference type="NCBI Taxonomy" id="1735373"/>
    <lineage>
        <taxon>Bacteria</taxon>
        <taxon>Pseudomonadati</taxon>
        <taxon>Bacteroidota</taxon>
        <taxon>Flavobacteriia</taxon>
        <taxon>Flavobacteriales</taxon>
        <taxon>Flavobacteriaceae</taxon>
        <taxon>Gaetbulibacter</taxon>
    </lineage>
</organism>
<evidence type="ECO:0000313" key="3">
    <source>
        <dbReference type="Proteomes" id="UP001610104"/>
    </source>
</evidence>
<dbReference type="Proteomes" id="UP001610104">
    <property type="component" value="Unassembled WGS sequence"/>
</dbReference>